<evidence type="ECO:0000256" key="1">
    <source>
        <dbReference type="ARBA" id="ARBA00010254"/>
    </source>
</evidence>
<dbReference type="InterPro" id="IPR012340">
    <property type="entry name" value="NA-bd_OB-fold"/>
</dbReference>
<dbReference type="EMBL" id="JACNLK010000008">
    <property type="protein sequence ID" value="MBC8207635.1"/>
    <property type="molecule type" value="Genomic_DNA"/>
</dbReference>
<reference evidence="8 9" key="1">
    <citation type="submission" date="2020-08" db="EMBL/GenBank/DDBJ databases">
        <title>Bridging the membrane lipid divide: bacteria of the FCB group superphylum have the potential to synthesize archaeal ether lipids.</title>
        <authorList>
            <person name="Villanueva L."/>
            <person name="Von Meijenfeldt F.A.B."/>
            <person name="Westbye A.B."/>
            <person name="Yadav S."/>
            <person name="Hopmans E.C."/>
            <person name="Dutilh B.E."/>
            <person name="Sinninghe Damste J.S."/>
        </authorList>
    </citation>
    <scope>NUCLEOTIDE SEQUENCE [LARGE SCALE GENOMIC DNA]</scope>
    <source>
        <strain evidence="8">NIOZ-UU81</strain>
    </source>
</reference>
<sequence>MSESNKVRKTRTGSVVSNRMEKSIVVQVERTVRHKVYGKYIKRTVKYVADDPENQCQIGDLVLIEECRPLSKRKRWRLRSILDKQAV</sequence>
<evidence type="ECO:0000256" key="2">
    <source>
        <dbReference type="ARBA" id="ARBA00022730"/>
    </source>
</evidence>
<evidence type="ECO:0000256" key="6">
    <source>
        <dbReference type="HAMAP-Rule" id="MF_01345"/>
    </source>
</evidence>
<dbReference type="HAMAP" id="MF_01345_B">
    <property type="entry name" value="Ribosomal_uS17_B"/>
    <property type="match status" value="1"/>
</dbReference>
<gene>
    <name evidence="6 8" type="primary">rpsQ</name>
    <name evidence="8" type="ORF">H8E79_00490</name>
</gene>
<dbReference type="GO" id="GO:0006412">
    <property type="term" value="P:translation"/>
    <property type="evidence" value="ECO:0007669"/>
    <property type="project" value="UniProtKB-UniRule"/>
</dbReference>
<organism evidence="8 9">
    <name type="scientific">Candidatus Desulfatifera sulfidica</name>
    <dbReference type="NCBI Taxonomy" id="2841691"/>
    <lineage>
        <taxon>Bacteria</taxon>
        <taxon>Pseudomonadati</taxon>
        <taxon>Thermodesulfobacteriota</taxon>
        <taxon>Desulfobulbia</taxon>
        <taxon>Desulfobulbales</taxon>
        <taxon>Desulfobulbaceae</taxon>
        <taxon>Candidatus Desulfatifera</taxon>
    </lineage>
</organism>
<dbReference type="CDD" id="cd00364">
    <property type="entry name" value="Ribosomal_uS17"/>
    <property type="match status" value="1"/>
</dbReference>
<dbReference type="SUPFAM" id="SSF50249">
    <property type="entry name" value="Nucleic acid-binding proteins"/>
    <property type="match status" value="1"/>
</dbReference>
<dbReference type="InterPro" id="IPR000266">
    <property type="entry name" value="Ribosomal_uS17"/>
</dbReference>
<keyword evidence="2 6" id="KW-0699">rRNA-binding</keyword>
<name>A0A8J6NA35_9BACT</name>
<proteinExistence type="inferred from homology"/>
<dbReference type="GO" id="GO:0003735">
    <property type="term" value="F:structural constituent of ribosome"/>
    <property type="evidence" value="ECO:0007669"/>
    <property type="project" value="UniProtKB-UniRule"/>
</dbReference>
<evidence type="ECO:0000256" key="3">
    <source>
        <dbReference type="ARBA" id="ARBA00022884"/>
    </source>
</evidence>
<comment type="function">
    <text evidence="6">One of the primary rRNA binding proteins, it binds specifically to the 5'-end of 16S ribosomal RNA.</text>
</comment>
<dbReference type="PANTHER" id="PTHR10744:SF1">
    <property type="entry name" value="SMALL RIBOSOMAL SUBUNIT PROTEIN US17M"/>
    <property type="match status" value="1"/>
</dbReference>
<evidence type="ECO:0000313" key="8">
    <source>
        <dbReference type="EMBL" id="MBC8207635.1"/>
    </source>
</evidence>
<evidence type="ECO:0000256" key="7">
    <source>
        <dbReference type="RuleBase" id="RU003872"/>
    </source>
</evidence>
<dbReference type="GO" id="GO:0019843">
    <property type="term" value="F:rRNA binding"/>
    <property type="evidence" value="ECO:0007669"/>
    <property type="project" value="UniProtKB-UniRule"/>
</dbReference>
<comment type="subunit">
    <text evidence="6">Part of the 30S ribosomal subunit.</text>
</comment>
<dbReference type="Pfam" id="PF00366">
    <property type="entry name" value="Ribosomal_S17"/>
    <property type="match status" value="1"/>
</dbReference>
<comment type="similarity">
    <text evidence="1 6 7">Belongs to the universal ribosomal protein uS17 family.</text>
</comment>
<accession>A0A8J6NA35</accession>
<evidence type="ECO:0000313" key="9">
    <source>
        <dbReference type="Proteomes" id="UP000599024"/>
    </source>
</evidence>
<dbReference type="GO" id="GO:0022627">
    <property type="term" value="C:cytosolic small ribosomal subunit"/>
    <property type="evidence" value="ECO:0007669"/>
    <property type="project" value="UniProtKB-UniRule"/>
</dbReference>
<dbReference type="Gene3D" id="2.40.50.140">
    <property type="entry name" value="Nucleic acid-binding proteins"/>
    <property type="match status" value="1"/>
</dbReference>
<dbReference type="PROSITE" id="PS00056">
    <property type="entry name" value="RIBOSOMAL_S17"/>
    <property type="match status" value="1"/>
</dbReference>
<dbReference type="NCBIfam" id="TIGR03635">
    <property type="entry name" value="uS17_bact"/>
    <property type="match status" value="1"/>
</dbReference>
<dbReference type="AlphaFoldDB" id="A0A8J6NA35"/>
<dbReference type="PANTHER" id="PTHR10744">
    <property type="entry name" value="40S RIBOSOMAL PROTEIN S11 FAMILY MEMBER"/>
    <property type="match status" value="1"/>
</dbReference>
<keyword evidence="5 6" id="KW-0687">Ribonucleoprotein</keyword>
<dbReference type="InterPro" id="IPR019979">
    <property type="entry name" value="Ribosomal_uS17_CS"/>
</dbReference>
<evidence type="ECO:0000256" key="4">
    <source>
        <dbReference type="ARBA" id="ARBA00022980"/>
    </source>
</evidence>
<dbReference type="PRINTS" id="PR00973">
    <property type="entry name" value="RIBOSOMALS17"/>
</dbReference>
<evidence type="ECO:0000256" key="5">
    <source>
        <dbReference type="ARBA" id="ARBA00023274"/>
    </source>
</evidence>
<dbReference type="Proteomes" id="UP000599024">
    <property type="component" value="Unassembled WGS sequence"/>
</dbReference>
<dbReference type="InterPro" id="IPR019984">
    <property type="entry name" value="Ribosomal_uS17_bact/chlr"/>
</dbReference>
<comment type="caution">
    <text evidence="8">The sequence shown here is derived from an EMBL/GenBank/DDBJ whole genome shotgun (WGS) entry which is preliminary data.</text>
</comment>
<keyword evidence="3 6" id="KW-0694">RNA-binding</keyword>
<protein>
    <recommendedName>
        <fullName evidence="6">Small ribosomal subunit protein uS17</fullName>
    </recommendedName>
</protein>
<keyword evidence="4 6" id="KW-0689">Ribosomal protein</keyword>
<dbReference type="NCBIfam" id="NF004123">
    <property type="entry name" value="PRK05610.1"/>
    <property type="match status" value="1"/>
</dbReference>